<evidence type="ECO:0000313" key="1">
    <source>
        <dbReference type="EMBL" id="KAF2241980.1"/>
    </source>
</evidence>
<evidence type="ECO:0000313" key="2">
    <source>
        <dbReference type="Proteomes" id="UP000800094"/>
    </source>
</evidence>
<dbReference type="Pfam" id="PF11017">
    <property type="entry name" value="DUF2855"/>
    <property type="match status" value="1"/>
</dbReference>
<dbReference type="GeneID" id="54587947"/>
<keyword evidence="2" id="KW-1185">Reference proteome</keyword>
<gene>
    <name evidence="1" type="ORF">BU26DRAFT_584846</name>
</gene>
<dbReference type="EMBL" id="ML987209">
    <property type="protein sequence ID" value="KAF2241980.1"/>
    <property type="molecule type" value="Genomic_DNA"/>
</dbReference>
<dbReference type="Proteomes" id="UP000800094">
    <property type="component" value="Unassembled WGS sequence"/>
</dbReference>
<sequence length="412" mass="46220">MAPAPVTWIFDKADYSKHRVVKLPDDPLPALGPSSLRLQTKLVGLTTSNQTYARLGHILPWWDVYPPPENAPAPYNDRETHCRIAGWGYAEIVESTVPDIPVGNMVFGYLAISTVPFDLRVEHTGLKDQIVALNEHRQHLWKIYNRYRIYPPLAEFEKNKQLDFLGWDCLMEILFGTSYNLNLYGFAWKDEYRIHPAGEGEWTAEDANLDNSTVILLNASGKTGMSFAYALRNNRPKEHQPKTVMGVGSPASKSMLENSGFYEKVVLNSEAGSAADFVEKSGSRRTIVLDFGSRTGTPDAWKSAFASSSTRFDFFSVGGEVKVMSPEEALQAFMKRAGSLVVNANVLREKGVEIAGEKYFEMFYKDWDEFKRRGGVPGCRLVWGKGVEGWAEGWEALCKDKGNATDGLVYRF</sequence>
<name>A0A6A6HX80_9PLEO</name>
<accession>A0A6A6HX80</accession>
<proteinExistence type="predicted"/>
<dbReference type="RefSeq" id="XP_033676984.1">
    <property type="nucleotide sequence ID" value="XM_033834617.1"/>
</dbReference>
<dbReference type="AlphaFoldDB" id="A0A6A6HX80"/>
<dbReference type="InterPro" id="IPR021276">
    <property type="entry name" value="DUF2855"/>
</dbReference>
<dbReference type="OrthoDB" id="192702at2759"/>
<organism evidence="1 2">
    <name type="scientific">Trematosphaeria pertusa</name>
    <dbReference type="NCBI Taxonomy" id="390896"/>
    <lineage>
        <taxon>Eukaryota</taxon>
        <taxon>Fungi</taxon>
        <taxon>Dikarya</taxon>
        <taxon>Ascomycota</taxon>
        <taxon>Pezizomycotina</taxon>
        <taxon>Dothideomycetes</taxon>
        <taxon>Pleosporomycetidae</taxon>
        <taxon>Pleosporales</taxon>
        <taxon>Massarineae</taxon>
        <taxon>Trematosphaeriaceae</taxon>
        <taxon>Trematosphaeria</taxon>
    </lineage>
</organism>
<protein>
    <submittedName>
        <fullName evidence="1">Uncharacterized protein</fullName>
    </submittedName>
</protein>
<reference evidence="1" key="1">
    <citation type="journal article" date="2020" name="Stud. Mycol.">
        <title>101 Dothideomycetes genomes: a test case for predicting lifestyles and emergence of pathogens.</title>
        <authorList>
            <person name="Haridas S."/>
            <person name="Albert R."/>
            <person name="Binder M."/>
            <person name="Bloem J."/>
            <person name="Labutti K."/>
            <person name="Salamov A."/>
            <person name="Andreopoulos B."/>
            <person name="Baker S."/>
            <person name="Barry K."/>
            <person name="Bills G."/>
            <person name="Bluhm B."/>
            <person name="Cannon C."/>
            <person name="Castanera R."/>
            <person name="Culley D."/>
            <person name="Daum C."/>
            <person name="Ezra D."/>
            <person name="Gonzalez J."/>
            <person name="Henrissat B."/>
            <person name="Kuo A."/>
            <person name="Liang C."/>
            <person name="Lipzen A."/>
            <person name="Lutzoni F."/>
            <person name="Magnuson J."/>
            <person name="Mondo S."/>
            <person name="Nolan M."/>
            <person name="Ohm R."/>
            <person name="Pangilinan J."/>
            <person name="Park H.-J."/>
            <person name="Ramirez L."/>
            <person name="Alfaro M."/>
            <person name="Sun H."/>
            <person name="Tritt A."/>
            <person name="Yoshinaga Y."/>
            <person name="Zwiers L.-H."/>
            <person name="Turgeon B."/>
            <person name="Goodwin S."/>
            <person name="Spatafora J."/>
            <person name="Crous P."/>
            <person name="Grigoriev I."/>
        </authorList>
    </citation>
    <scope>NUCLEOTIDE SEQUENCE</scope>
    <source>
        <strain evidence="1">CBS 122368</strain>
    </source>
</reference>